<dbReference type="SUPFAM" id="SSF48726">
    <property type="entry name" value="Immunoglobulin"/>
    <property type="match status" value="3"/>
</dbReference>
<feature type="domain" description="Ig-like" evidence="14">
    <location>
        <begin position="29"/>
        <end position="137"/>
    </location>
</feature>
<dbReference type="PANTHER" id="PTHR23277:SF11">
    <property type="entry name" value="NECTIN-4"/>
    <property type="match status" value="1"/>
</dbReference>
<evidence type="ECO:0000256" key="13">
    <source>
        <dbReference type="SAM" id="SignalP"/>
    </source>
</evidence>
<feature type="compositionally biased region" description="Low complexity" evidence="11">
    <location>
        <begin position="513"/>
        <end position="526"/>
    </location>
</feature>
<dbReference type="SMART" id="SM00408">
    <property type="entry name" value="IGc2"/>
    <property type="match status" value="2"/>
</dbReference>
<evidence type="ECO:0000256" key="4">
    <source>
        <dbReference type="ARBA" id="ARBA00022729"/>
    </source>
</evidence>
<dbReference type="GeneID" id="105916730"/>
<dbReference type="InterPro" id="IPR003599">
    <property type="entry name" value="Ig_sub"/>
</dbReference>
<evidence type="ECO:0000256" key="12">
    <source>
        <dbReference type="SAM" id="Phobius"/>
    </source>
</evidence>
<evidence type="ECO:0000256" key="2">
    <source>
        <dbReference type="ARBA" id="ARBA00007810"/>
    </source>
</evidence>
<reference evidence="15" key="1">
    <citation type="submission" date="2025-08" db="UniProtKB">
        <authorList>
            <consortium name="Ensembl"/>
        </authorList>
    </citation>
    <scope>IDENTIFICATION</scope>
</reference>
<keyword evidence="3 12" id="KW-0812">Transmembrane</keyword>
<evidence type="ECO:0000256" key="6">
    <source>
        <dbReference type="ARBA" id="ARBA00022889"/>
    </source>
</evidence>
<keyword evidence="16" id="KW-1185">Reference proteome</keyword>
<feature type="transmembrane region" description="Helical" evidence="12">
    <location>
        <begin position="333"/>
        <end position="356"/>
    </location>
</feature>
<dbReference type="InterPro" id="IPR036179">
    <property type="entry name" value="Ig-like_dom_sf"/>
</dbReference>
<accession>A0A3Q2NW14</accession>
<evidence type="ECO:0000256" key="11">
    <source>
        <dbReference type="SAM" id="MobiDB-lite"/>
    </source>
</evidence>
<evidence type="ECO:0000256" key="9">
    <source>
        <dbReference type="ARBA" id="ARBA00023157"/>
    </source>
</evidence>
<dbReference type="GO" id="GO:0005912">
    <property type="term" value="C:adherens junction"/>
    <property type="evidence" value="ECO:0007669"/>
    <property type="project" value="TreeGrafter"/>
</dbReference>
<feature type="signal peptide" evidence="13">
    <location>
        <begin position="1"/>
        <end position="21"/>
    </location>
</feature>
<dbReference type="InterPro" id="IPR051427">
    <property type="entry name" value="Nectin/Nectin-like"/>
</dbReference>
<evidence type="ECO:0000256" key="1">
    <source>
        <dbReference type="ARBA" id="ARBA00004167"/>
    </source>
</evidence>
<dbReference type="SMART" id="SM00409">
    <property type="entry name" value="IG"/>
    <property type="match status" value="2"/>
</dbReference>
<dbReference type="Gene3D" id="1.20.5.900">
    <property type="entry name" value="transmembrane domain of human cd4"/>
    <property type="match status" value="1"/>
</dbReference>
<evidence type="ECO:0000313" key="15">
    <source>
        <dbReference type="Ensembl" id="ENSFHEP00000003566.1"/>
    </source>
</evidence>
<dbReference type="PROSITE" id="PS50835">
    <property type="entry name" value="IG_LIKE"/>
    <property type="match status" value="3"/>
</dbReference>
<dbReference type="AlphaFoldDB" id="A0A3Q2NW14"/>
<keyword evidence="6" id="KW-0130">Cell adhesion</keyword>
<keyword evidence="10" id="KW-0325">Glycoprotein</keyword>
<dbReference type="Gene3D" id="2.60.40.10">
    <property type="entry name" value="Immunoglobulins"/>
    <property type="match status" value="3"/>
</dbReference>
<feature type="chain" id="PRO_5018544647" evidence="13">
    <location>
        <begin position="22"/>
        <end position="584"/>
    </location>
</feature>
<protein>
    <submittedName>
        <fullName evidence="15">Nectin-4</fullName>
    </submittedName>
</protein>
<dbReference type="GeneTree" id="ENSGT00940000157535"/>
<name>A0A3Q2NW14_FUNHE</name>
<dbReference type="Ensembl" id="ENSFHET00000010329.1">
    <property type="protein sequence ID" value="ENSFHEP00000003566.1"/>
    <property type="gene ID" value="ENSFHEG00000004447.1"/>
</dbReference>
<evidence type="ECO:0000256" key="3">
    <source>
        <dbReference type="ARBA" id="ARBA00022692"/>
    </source>
</evidence>
<evidence type="ECO:0000313" key="16">
    <source>
        <dbReference type="Proteomes" id="UP000265000"/>
    </source>
</evidence>
<dbReference type="OrthoDB" id="8872282at2759"/>
<evidence type="ECO:0000256" key="10">
    <source>
        <dbReference type="ARBA" id="ARBA00023180"/>
    </source>
</evidence>
<evidence type="ECO:0000259" key="14">
    <source>
        <dbReference type="PROSITE" id="PS50835"/>
    </source>
</evidence>
<evidence type="ECO:0000256" key="7">
    <source>
        <dbReference type="ARBA" id="ARBA00022989"/>
    </source>
</evidence>
<keyword evidence="7 12" id="KW-1133">Transmembrane helix</keyword>
<dbReference type="InterPro" id="IPR007110">
    <property type="entry name" value="Ig-like_dom"/>
</dbReference>
<dbReference type="GO" id="GO:0007156">
    <property type="term" value="P:homophilic cell adhesion via plasma membrane adhesion molecules"/>
    <property type="evidence" value="ECO:0007669"/>
    <property type="project" value="TreeGrafter"/>
</dbReference>
<feature type="compositionally biased region" description="Basic and acidic residues" evidence="11">
    <location>
        <begin position="452"/>
        <end position="474"/>
    </location>
</feature>
<keyword evidence="8 12" id="KW-0472">Membrane</keyword>
<dbReference type="Pfam" id="PF13927">
    <property type="entry name" value="Ig_3"/>
    <property type="match status" value="1"/>
</dbReference>
<sequence length="584" mass="65048">MESTRTLTELLLLLIAACVRGAFVEPLQPSTELLSYTDTQTRLPCHYKTAEGESVVQVTWNKELPDGTKEPIIMNHFSEGLRGFGRYADRVKFESFAPTTESSALLLPNTQESDEGVYSCHISTFPSGNFERRIKLTVWTLPISSLDPVMMVEGDPFGEVASCRAVGKPVPWLTWDTDLPGRTQNRTAESGAVSSRYFLHPLRSMNGKKLDCLVWHPGLEKPRRISNRLVVQYPPDPIISSPTSHWYVGLEGAALVCEGRGNPEPQSVIWKRKGGVLPDGVSVVGEKLLFGRAVQLNDSGTYECTVKNTVGSEKTEYTLAISEKSNVPLKDNLLLIIIGTSAGVLVLVLVIVFLIVRRRNRRATKRLETELRKTRDQMDSLSRQASFRRLNSYSSVSRMQSEDYAIDSRAKYSQMSLDRVKSSQTSLGGKWGPETVPKDEFGRPVVWSEDGESVRSAEMGREKQELRKKAESFKKNSNMSLDSGLPSSLVPLKVQPDDGNRHKEPDLGHLLEGDIPSSGDSPPGDDSILESSTTEGYEEEDVNGSEQLSKTLGKMFYTRNGYLRPIENRNVIFLPNNVYKPQVV</sequence>
<dbReference type="Pfam" id="PF07686">
    <property type="entry name" value="V-set"/>
    <property type="match status" value="1"/>
</dbReference>
<dbReference type="InterPro" id="IPR013106">
    <property type="entry name" value="Ig_V-set"/>
</dbReference>
<evidence type="ECO:0000256" key="5">
    <source>
        <dbReference type="ARBA" id="ARBA00022737"/>
    </source>
</evidence>
<feature type="domain" description="Ig-like" evidence="14">
    <location>
        <begin position="235"/>
        <end position="320"/>
    </location>
</feature>
<keyword evidence="5" id="KW-0677">Repeat</keyword>
<organism evidence="15 16">
    <name type="scientific">Fundulus heteroclitus</name>
    <name type="common">Killifish</name>
    <name type="synonym">Mummichog</name>
    <dbReference type="NCBI Taxonomy" id="8078"/>
    <lineage>
        <taxon>Eukaryota</taxon>
        <taxon>Metazoa</taxon>
        <taxon>Chordata</taxon>
        <taxon>Craniata</taxon>
        <taxon>Vertebrata</taxon>
        <taxon>Euteleostomi</taxon>
        <taxon>Actinopterygii</taxon>
        <taxon>Neopterygii</taxon>
        <taxon>Teleostei</taxon>
        <taxon>Neoteleostei</taxon>
        <taxon>Acanthomorphata</taxon>
        <taxon>Ovalentaria</taxon>
        <taxon>Atherinomorphae</taxon>
        <taxon>Cyprinodontiformes</taxon>
        <taxon>Fundulidae</taxon>
        <taxon>Fundulus</taxon>
    </lineage>
</organism>
<dbReference type="Pfam" id="PF08205">
    <property type="entry name" value="C2-set_2"/>
    <property type="match status" value="1"/>
</dbReference>
<dbReference type="GO" id="GO:0007157">
    <property type="term" value="P:heterophilic cell-cell adhesion via plasma membrane cell adhesion molecules"/>
    <property type="evidence" value="ECO:0007669"/>
    <property type="project" value="TreeGrafter"/>
</dbReference>
<dbReference type="GO" id="GO:0016020">
    <property type="term" value="C:membrane"/>
    <property type="evidence" value="ECO:0007669"/>
    <property type="project" value="UniProtKB-SubCell"/>
</dbReference>
<dbReference type="STRING" id="8078.ENSFHEP00000003566"/>
<feature type="region of interest" description="Disordered" evidence="11">
    <location>
        <begin position="423"/>
        <end position="546"/>
    </location>
</feature>
<keyword evidence="9" id="KW-1015">Disulfide bond</keyword>
<reference evidence="15" key="2">
    <citation type="submission" date="2025-09" db="UniProtKB">
        <authorList>
            <consortium name="Ensembl"/>
        </authorList>
    </citation>
    <scope>IDENTIFICATION</scope>
</reference>
<feature type="compositionally biased region" description="Basic and acidic residues" evidence="11">
    <location>
        <begin position="495"/>
        <end position="512"/>
    </location>
</feature>
<proteinExistence type="inferred from homology"/>
<evidence type="ECO:0000256" key="8">
    <source>
        <dbReference type="ARBA" id="ARBA00023136"/>
    </source>
</evidence>
<dbReference type="InterPro" id="IPR013162">
    <property type="entry name" value="CD80_C2-set"/>
</dbReference>
<feature type="domain" description="Ig-like" evidence="14">
    <location>
        <begin position="142"/>
        <end position="226"/>
    </location>
</feature>
<comment type="subcellular location">
    <subcellularLocation>
        <location evidence="1">Membrane</location>
        <topology evidence="1">Single-pass membrane protein</topology>
    </subcellularLocation>
</comment>
<comment type="similarity">
    <text evidence="2">Belongs to the nectin family.</text>
</comment>
<dbReference type="Proteomes" id="UP000265000">
    <property type="component" value="Unplaced"/>
</dbReference>
<dbReference type="InterPro" id="IPR013783">
    <property type="entry name" value="Ig-like_fold"/>
</dbReference>
<dbReference type="InterPro" id="IPR003598">
    <property type="entry name" value="Ig_sub2"/>
</dbReference>
<keyword evidence="4 13" id="KW-0732">Signal</keyword>
<dbReference type="PANTHER" id="PTHR23277">
    <property type="entry name" value="NECTIN-RELATED"/>
    <property type="match status" value="1"/>
</dbReference>